<dbReference type="GO" id="GO:0009486">
    <property type="term" value="F:cytochrome bo3 ubiquinol oxidase activity"/>
    <property type="evidence" value="ECO:0007669"/>
    <property type="project" value="InterPro"/>
</dbReference>
<dbReference type="PANTHER" id="PTHR22888">
    <property type="entry name" value="CYTOCHROME C OXIDASE, SUBUNIT II"/>
    <property type="match status" value="1"/>
</dbReference>
<evidence type="ECO:0000313" key="19">
    <source>
        <dbReference type="EMBL" id="MQA36824.1"/>
    </source>
</evidence>
<dbReference type="PROSITE" id="PS50999">
    <property type="entry name" value="COX2_TM"/>
    <property type="match status" value="1"/>
</dbReference>
<dbReference type="EMBL" id="WHUG01000001">
    <property type="protein sequence ID" value="MQA36824.1"/>
    <property type="molecule type" value="Genomic_DNA"/>
</dbReference>
<keyword evidence="20" id="KW-1185">Reference proteome</keyword>
<dbReference type="InterPro" id="IPR045187">
    <property type="entry name" value="CcO_II"/>
</dbReference>
<dbReference type="PROSITE" id="PS51257">
    <property type="entry name" value="PROKAR_LIPOPROTEIN"/>
    <property type="match status" value="1"/>
</dbReference>
<keyword evidence="14" id="KW-0449">Lipoprotein</keyword>
<dbReference type="PANTHER" id="PTHR22888:SF18">
    <property type="entry name" value="CYTOCHROME BO(3) UBIQUINOL OXIDASE SUBUNIT 2"/>
    <property type="match status" value="1"/>
</dbReference>
<evidence type="ECO:0000256" key="10">
    <source>
        <dbReference type="ARBA" id="ARBA00022989"/>
    </source>
</evidence>
<evidence type="ECO:0000256" key="15">
    <source>
        <dbReference type="PIRNR" id="PIRNR000292"/>
    </source>
</evidence>
<evidence type="ECO:0000256" key="14">
    <source>
        <dbReference type="ARBA" id="ARBA00023288"/>
    </source>
</evidence>
<evidence type="ECO:0000256" key="2">
    <source>
        <dbReference type="ARBA" id="ARBA00004651"/>
    </source>
</evidence>
<keyword evidence="10 16" id="KW-1133">Transmembrane helix</keyword>
<dbReference type="Gene3D" id="1.10.287.90">
    <property type="match status" value="1"/>
</dbReference>
<dbReference type="GO" id="GO:0016682">
    <property type="term" value="F:oxidoreductase activity, acting on diphenols and related substances as donors, oxygen as acceptor"/>
    <property type="evidence" value="ECO:0007669"/>
    <property type="project" value="InterPro"/>
</dbReference>
<evidence type="ECO:0000256" key="13">
    <source>
        <dbReference type="ARBA" id="ARBA00023139"/>
    </source>
</evidence>
<keyword evidence="9 15" id="KW-0249">Electron transport</keyword>
<reference evidence="19 20" key="1">
    <citation type="submission" date="2019-10" db="EMBL/GenBank/DDBJ databases">
        <title>Two novel species isolated from a subtropical stream in China.</title>
        <authorList>
            <person name="Lu H."/>
        </authorList>
    </citation>
    <scope>NUCLEOTIDE SEQUENCE [LARGE SCALE GENOMIC DNA]</scope>
    <source>
        <strain evidence="19 20">FT29W</strain>
    </source>
</reference>
<keyword evidence="7 16" id="KW-0812">Transmembrane</keyword>
<dbReference type="InterPro" id="IPR034227">
    <property type="entry name" value="CuRO_UO_II"/>
</dbReference>
<evidence type="ECO:0000256" key="8">
    <source>
        <dbReference type="ARBA" id="ARBA00022729"/>
    </source>
</evidence>
<dbReference type="GO" id="GO:0004129">
    <property type="term" value="F:cytochrome-c oxidase activity"/>
    <property type="evidence" value="ECO:0007669"/>
    <property type="project" value="UniProtKB-UniRule"/>
</dbReference>
<proteinExistence type="inferred from homology"/>
<feature type="domain" description="Cytochrome oxidase subunit II copper A binding" evidence="17">
    <location>
        <begin position="129"/>
        <end position="241"/>
    </location>
</feature>
<sequence>MIPPLARRGLFLAPLLWLAGCNTVVLNPSGDIAAQQAHLVVVSTLLMLLIIVPVMFLICLFAWRYRKSNTSAEYKPNWDHSTKLELLIWGAPLLIIIVLGLITWIYTHLLDPYRPLSRIDENRPVAVGVKPLEVQVVAMDWKWMFIYPEQGIATVNELVTPIDVPVRFHMTSSSVMNAFYIPALAGMVYTMPSMETQLNAVMNKVGVYDGFSSNYSGAGFSDMKFKYHGVSQADFDAWVAKTRAGGGTLTRAGYLDLDKPTIKHPIMRFGSVDKGLYDLVLNRCVAEGSVCMNAQMEQDAMRMQAAAAAKDLPKDVCEPPKVATATAQPIRKE</sequence>
<keyword evidence="6 15" id="KW-0679">Respiratory chain</keyword>
<evidence type="ECO:0000256" key="9">
    <source>
        <dbReference type="ARBA" id="ARBA00022982"/>
    </source>
</evidence>
<dbReference type="GO" id="GO:0005507">
    <property type="term" value="F:copper ion binding"/>
    <property type="evidence" value="ECO:0007669"/>
    <property type="project" value="InterPro"/>
</dbReference>
<comment type="similarity">
    <text evidence="3 15">Belongs to the cytochrome c oxidase subunit 2 family.</text>
</comment>
<feature type="transmembrane region" description="Helical" evidence="16">
    <location>
        <begin position="39"/>
        <end position="63"/>
    </location>
</feature>
<dbReference type="InterPro" id="IPR002429">
    <property type="entry name" value="CcO_II-like_C"/>
</dbReference>
<dbReference type="CDD" id="cd04212">
    <property type="entry name" value="CuRO_UO_II"/>
    <property type="match status" value="1"/>
</dbReference>
<dbReference type="PIRSF" id="PIRSF000292">
    <property type="entry name" value="Ubi_od_II"/>
    <property type="match status" value="1"/>
</dbReference>
<dbReference type="InterPro" id="IPR006333">
    <property type="entry name" value="Cyt_o_ubiquinol_oxidase_su2"/>
</dbReference>
<evidence type="ECO:0000256" key="6">
    <source>
        <dbReference type="ARBA" id="ARBA00022660"/>
    </source>
</evidence>
<dbReference type="GO" id="GO:0042597">
    <property type="term" value="C:periplasmic space"/>
    <property type="evidence" value="ECO:0007669"/>
    <property type="project" value="UniProtKB-SubCell"/>
</dbReference>
<dbReference type="InterPro" id="IPR008972">
    <property type="entry name" value="Cupredoxin"/>
</dbReference>
<dbReference type="InterPro" id="IPR036257">
    <property type="entry name" value="Cyt_c_oxidase_su2_TM_sf"/>
</dbReference>
<dbReference type="SUPFAM" id="SSF49503">
    <property type="entry name" value="Cupredoxins"/>
    <property type="match status" value="1"/>
</dbReference>
<keyword evidence="5 15" id="KW-1003">Cell membrane</keyword>
<dbReference type="InterPro" id="IPR010514">
    <property type="entry name" value="COX_ARM"/>
</dbReference>
<dbReference type="RefSeq" id="WP_152836190.1">
    <property type="nucleotide sequence ID" value="NZ_WHUG01000001.1"/>
</dbReference>
<dbReference type="Pfam" id="PF06481">
    <property type="entry name" value="COX_ARM"/>
    <property type="match status" value="1"/>
</dbReference>
<evidence type="ECO:0000259" key="18">
    <source>
        <dbReference type="PROSITE" id="PS50999"/>
    </source>
</evidence>
<dbReference type="GO" id="GO:0042773">
    <property type="term" value="P:ATP synthesis coupled electron transport"/>
    <property type="evidence" value="ECO:0007669"/>
    <property type="project" value="TreeGrafter"/>
</dbReference>
<evidence type="ECO:0000256" key="12">
    <source>
        <dbReference type="ARBA" id="ARBA00023136"/>
    </source>
</evidence>
<dbReference type="InterPro" id="IPR011759">
    <property type="entry name" value="Cyt_c_oxidase_su2_TM_dom"/>
</dbReference>
<dbReference type="Gene3D" id="2.60.40.420">
    <property type="entry name" value="Cupredoxins - blue copper proteins"/>
    <property type="match status" value="1"/>
</dbReference>
<comment type="caution">
    <text evidence="19">The sequence shown here is derived from an EMBL/GenBank/DDBJ whole genome shotgun (WGS) entry which is preliminary data.</text>
</comment>
<evidence type="ECO:0000256" key="11">
    <source>
        <dbReference type="ARBA" id="ARBA00023002"/>
    </source>
</evidence>
<feature type="domain" description="Cytochrome oxidase subunit II transmembrane region profile" evidence="18">
    <location>
        <begin position="17"/>
        <end position="114"/>
    </location>
</feature>
<evidence type="ECO:0000313" key="20">
    <source>
        <dbReference type="Proteomes" id="UP000440498"/>
    </source>
</evidence>
<gene>
    <name evidence="19" type="primary">cyoA</name>
    <name evidence="19" type="ORF">GEV02_01570</name>
</gene>
<organism evidence="19 20">
    <name type="scientific">Rugamonas aquatica</name>
    <dbReference type="NCBI Taxonomy" id="2743357"/>
    <lineage>
        <taxon>Bacteria</taxon>
        <taxon>Pseudomonadati</taxon>
        <taxon>Pseudomonadota</taxon>
        <taxon>Betaproteobacteria</taxon>
        <taxon>Burkholderiales</taxon>
        <taxon>Oxalobacteraceae</taxon>
        <taxon>Telluria group</taxon>
        <taxon>Rugamonas</taxon>
    </lineage>
</organism>
<evidence type="ECO:0000259" key="17">
    <source>
        <dbReference type="PROSITE" id="PS50857"/>
    </source>
</evidence>
<evidence type="ECO:0000256" key="3">
    <source>
        <dbReference type="ARBA" id="ARBA00007866"/>
    </source>
</evidence>
<evidence type="ECO:0000256" key="1">
    <source>
        <dbReference type="ARBA" id="ARBA00004418"/>
    </source>
</evidence>
<dbReference type="AlphaFoldDB" id="A0A6A7MW57"/>
<keyword evidence="8" id="KW-0732">Signal</keyword>
<evidence type="ECO:0000256" key="4">
    <source>
        <dbReference type="ARBA" id="ARBA00022448"/>
    </source>
</evidence>
<dbReference type="PROSITE" id="PS50857">
    <property type="entry name" value="COX2_CUA"/>
    <property type="match status" value="1"/>
</dbReference>
<feature type="transmembrane region" description="Helical" evidence="16">
    <location>
        <begin position="84"/>
        <end position="106"/>
    </location>
</feature>
<name>A0A6A7MW57_9BURK</name>
<evidence type="ECO:0000256" key="16">
    <source>
        <dbReference type="SAM" id="Phobius"/>
    </source>
</evidence>
<keyword evidence="4 15" id="KW-0813">Transport</keyword>
<protein>
    <recommendedName>
        <fullName evidence="15">Ubiquinol oxidase subunit 2</fullName>
    </recommendedName>
</protein>
<evidence type="ECO:0000256" key="7">
    <source>
        <dbReference type="ARBA" id="ARBA00022692"/>
    </source>
</evidence>
<keyword evidence="13" id="KW-0564">Palmitate</keyword>
<comment type="subcellular location">
    <subcellularLocation>
        <location evidence="2">Cell membrane</location>
        <topology evidence="2">Multi-pass membrane protein</topology>
    </subcellularLocation>
    <subcellularLocation>
        <location evidence="1">Periplasm</location>
    </subcellularLocation>
</comment>
<keyword evidence="12 15" id="KW-0472">Membrane</keyword>
<dbReference type="Pfam" id="PF00116">
    <property type="entry name" value="COX2"/>
    <property type="match status" value="1"/>
</dbReference>
<dbReference type="SUPFAM" id="SSF81464">
    <property type="entry name" value="Cytochrome c oxidase subunit II-like, transmembrane region"/>
    <property type="match status" value="1"/>
</dbReference>
<dbReference type="GO" id="GO:0005886">
    <property type="term" value="C:plasma membrane"/>
    <property type="evidence" value="ECO:0007669"/>
    <property type="project" value="UniProtKB-SubCell"/>
</dbReference>
<evidence type="ECO:0000256" key="5">
    <source>
        <dbReference type="ARBA" id="ARBA00022475"/>
    </source>
</evidence>
<dbReference type="NCBIfam" id="TIGR01433">
    <property type="entry name" value="CyoA"/>
    <property type="match status" value="1"/>
</dbReference>
<accession>A0A6A7MW57</accession>
<keyword evidence="11 15" id="KW-0560">Oxidoreductase</keyword>
<dbReference type="Proteomes" id="UP000440498">
    <property type="component" value="Unassembled WGS sequence"/>
</dbReference>